<feature type="region of interest" description="Disordered" evidence="1">
    <location>
        <begin position="42"/>
        <end position="73"/>
    </location>
</feature>
<keyword evidence="2" id="KW-0472">Membrane</keyword>
<organism evidence="3 4">
    <name type="scientific">Plantactinospora sonchi</name>
    <dbReference type="NCBI Taxonomy" id="1544735"/>
    <lineage>
        <taxon>Bacteria</taxon>
        <taxon>Bacillati</taxon>
        <taxon>Actinomycetota</taxon>
        <taxon>Actinomycetes</taxon>
        <taxon>Micromonosporales</taxon>
        <taxon>Micromonosporaceae</taxon>
        <taxon>Plantactinospora</taxon>
    </lineage>
</organism>
<dbReference type="Proteomes" id="UP001332243">
    <property type="component" value="Unassembled WGS sequence"/>
</dbReference>
<protein>
    <submittedName>
        <fullName evidence="3">Uncharacterized protein</fullName>
    </submittedName>
</protein>
<gene>
    <name evidence="3" type="ORF">V1633_08115</name>
</gene>
<evidence type="ECO:0000313" key="4">
    <source>
        <dbReference type="Proteomes" id="UP001332243"/>
    </source>
</evidence>
<sequence length="214" mass="21956">MTVSGRPGGRSYLVPIVALTSTLVALVIAIVVVLVLGDGGAESRDGRTGSAAGPTTGPAVGDTTSAGPPTGAAAEGADCLVGTWRVTEHREQVDVPDVGRLSFTGGAGARLSLSAEGAAIADYGTGTSHRADYAGQDVVLELRGRVSYRYEATGDRLEPLDLRSDAEFRLSVGDRPAGDWQPFTASTAPSSYTCVGDSLTQRSLVATILYARAD</sequence>
<dbReference type="EMBL" id="JAZGQK010000006">
    <property type="protein sequence ID" value="MEE6258456.1"/>
    <property type="molecule type" value="Genomic_DNA"/>
</dbReference>
<feature type="transmembrane region" description="Helical" evidence="2">
    <location>
        <begin position="12"/>
        <end position="37"/>
    </location>
</feature>
<keyword evidence="2" id="KW-0812">Transmembrane</keyword>
<reference evidence="3 4" key="1">
    <citation type="submission" date="2024-01" db="EMBL/GenBank/DDBJ databases">
        <title>Genome insights into Plantactinospora sonchi sp. nov.</title>
        <authorList>
            <person name="Wang L."/>
        </authorList>
    </citation>
    <scope>NUCLEOTIDE SEQUENCE [LARGE SCALE GENOMIC DNA]</scope>
    <source>
        <strain evidence="3 4">NEAU-QY2</strain>
    </source>
</reference>
<comment type="caution">
    <text evidence="3">The sequence shown here is derived from an EMBL/GenBank/DDBJ whole genome shotgun (WGS) entry which is preliminary data.</text>
</comment>
<feature type="compositionally biased region" description="Low complexity" evidence="1">
    <location>
        <begin position="63"/>
        <end position="73"/>
    </location>
</feature>
<name>A0ABU7RPU3_9ACTN</name>
<evidence type="ECO:0000256" key="1">
    <source>
        <dbReference type="SAM" id="MobiDB-lite"/>
    </source>
</evidence>
<dbReference type="RefSeq" id="WP_331213566.1">
    <property type="nucleotide sequence ID" value="NZ_JAZGQK010000006.1"/>
</dbReference>
<accession>A0ABU7RPU3</accession>
<evidence type="ECO:0000256" key="2">
    <source>
        <dbReference type="SAM" id="Phobius"/>
    </source>
</evidence>
<proteinExistence type="predicted"/>
<keyword evidence="2" id="KW-1133">Transmembrane helix</keyword>
<keyword evidence="4" id="KW-1185">Reference proteome</keyword>
<evidence type="ECO:0000313" key="3">
    <source>
        <dbReference type="EMBL" id="MEE6258456.1"/>
    </source>
</evidence>